<dbReference type="Proteomes" id="UP000054495">
    <property type="component" value="Unassembled WGS sequence"/>
</dbReference>
<dbReference type="EMBL" id="KE125846">
    <property type="protein sequence ID" value="EPB66946.1"/>
    <property type="molecule type" value="Genomic_DNA"/>
</dbReference>
<accession>A0A0D6LAZ1</accession>
<keyword evidence="2" id="KW-1185">Reference proteome</keyword>
<reference evidence="1 2" key="1">
    <citation type="submission" date="2013-05" db="EMBL/GenBank/DDBJ databases">
        <title>Draft genome of the parasitic nematode Anyclostoma ceylanicum.</title>
        <authorList>
            <person name="Mitreva M."/>
        </authorList>
    </citation>
    <scope>NUCLEOTIDE SEQUENCE [LARGE SCALE GENOMIC DNA]</scope>
</reference>
<organism evidence="1 2">
    <name type="scientific">Ancylostoma ceylanicum</name>
    <dbReference type="NCBI Taxonomy" id="53326"/>
    <lineage>
        <taxon>Eukaryota</taxon>
        <taxon>Metazoa</taxon>
        <taxon>Ecdysozoa</taxon>
        <taxon>Nematoda</taxon>
        <taxon>Chromadorea</taxon>
        <taxon>Rhabditida</taxon>
        <taxon>Rhabditina</taxon>
        <taxon>Rhabditomorpha</taxon>
        <taxon>Strongyloidea</taxon>
        <taxon>Ancylostomatidae</taxon>
        <taxon>Ancylostomatinae</taxon>
        <taxon>Ancylostoma</taxon>
    </lineage>
</organism>
<gene>
    <name evidence="1" type="ORF">ANCCEY_13962</name>
</gene>
<sequence length="139" mass="15735">MAGGPRIAMERATLPQLRKSVTKKATGTGDDVRMKFECFKCQCRQPGIPFKVDEKSIVQWTQSRDVLVDYYTTNLTRIEGPNTVVQVDETHIVRKNNVGRIVSRDWLVGGIQDGTKTKFSWRSRMITALQISMPSSRGM</sequence>
<evidence type="ECO:0000313" key="1">
    <source>
        <dbReference type="EMBL" id="EPB66946.1"/>
    </source>
</evidence>
<evidence type="ECO:0000313" key="2">
    <source>
        <dbReference type="Proteomes" id="UP000054495"/>
    </source>
</evidence>
<proteinExistence type="predicted"/>
<dbReference type="AlphaFoldDB" id="A0A0D6LAZ1"/>
<protein>
    <submittedName>
        <fullName evidence="1">Uncharacterized protein</fullName>
    </submittedName>
</protein>
<name>A0A0D6LAZ1_9BILA</name>